<comment type="subcellular location">
    <subcellularLocation>
        <location evidence="1">Cell membrane</location>
        <topology evidence="1">Multi-pass membrane protein</topology>
    </subcellularLocation>
</comment>
<evidence type="ECO:0000256" key="6">
    <source>
        <dbReference type="ARBA" id="ARBA00023136"/>
    </source>
</evidence>
<dbReference type="Proteomes" id="UP000663860">
    <property type="component" value="Unassembled WGS sequence"/>
</dbReference>
<dbReference type="Proteomes" id="UP000663868">
    <property type="component" value="Unassembled WGS sequence"/>
</dbReference>
<organism evidence="12 14">
    <name type="scientific">Adineta steineri</name>
    <dbReference type="NCBI Taxonomy" id="433720"/>
    <lineage>
        <taxon>Eukaryota</taxon>
        <taxon>Metazoa</taxon>
        <taxon>Spiralia</taxon>
        <taxon>Gnathifera</taxon>
        <taxon>Rotifera</taxon>
        <taxon>Eurotatoria</taxon>
        <taxon>Bdelloidea</taxon>
        <taxon>Adinetida</taxon>
        <taxon>Adinetidae</taxon>
        <taxon>Adineta</taxon>
    </lineage>
</organism>
<comment type="caution">
    <text evidence="12">The sequence shown here is derived from an EMBL/GenBank/DDBJ whole genome shotgun (WGS) entry which is preliminary data.</text>
</comment>
<keyword evidence="6 10" id="KW-0472">Membrane</keyword>
<feature type="transmembrane region" description="Helical" evidence="10">
    <location>
        <begin position="47"/>
        <end position="70"/>
    </location>
</feature>
<keyword evidence="3 10" id="KW-0812">Transmembrane</keyword>
<name>A0A813X9R9_9BILA</name>
<evidence type="ECO:0000259" key="11">
    <source>
        <dbReference type="PROSITE" id="PS50262"/>
    </source>
</evidence>
<feature type="transmembrane region" description="Helical" evidence="10">
    <location>
        <begin position="216"/>
        <end position="233"/>
    </location>
</feature>
<dbReference type="PANTHER" id="PTHR24246:SF27">
    <property type="entry name" value="ADENOSINE RECEPTOR, ISOFORM A"/>
    <property type="match status" value="1"/>
</dbReference>
<evidence type="ECO:0000256" key="9">
    <source>
        <dbReference type="ARBA" id="ARBA00023224"/>
    </source>
</evidence>
<evidence type="ECO:0000256" key="4">
    <source>
        <dbReference type="ARBA" id="ARBA00022989"/>
    </source>
</evidence>
<dbReference type="PROSITE" id="PS50262">
    <property type="entry name" value="G_PROTEIN_RECEP_F1_2"/>
    <property type="match status" value="1"/>
</dbReference>
<evidence type="ECO:0000256" key="8">
    <source>
        <dbReference type="ARBA" id="ARBA00023180"/>
    </source>
</evidence>
<evidence type="ECO:0000313" key="12">
    <source>
        <dbReference type="EMBL" id="CAF0863763.1"/>
    </source>
</evidence>
<keyword evidence="9" id="KW-0807">Transducer</keyword>
<feature type="transmembrane region" description="Helical" evidence="10">
    <location>
        <begin position="90"/>
        <end position="112"/>
    </location>
</feature>
<feature type="transmembrane region" description="Helical" evidence="10">
    <location>
        <begin position="132"/>
        <end position="153"/>
    </location>
</feature>
<accession>A0A813X9R9</accession>
<dbReference type="Pfam" id="PF00001">
    <property type="entry name" value="7tm_1"/>
    <property type="match status" value="1"/>
</dbReference>
<keyword evidence="8" id="KW-0325">Glycoprotein</keyword>
<evidence type="ECO:0000256" key="5">
    <source>
        <dbReference type="ARBA" id="ARBA00023040"/>
    </source>
</evidence>
<keyword evidence="4 10" id="KW-1133">Transmembrane helix</keyword>
<dbReference type="InterPro" id="IPR017452">
    <property type="entry name" value="GPCR_Rhodpsn_7TM"/>
</dbReference>
<dbReference type="Gene3D" id="1.20.1070.10">
    <property type="entry name" value="Rhodopsin 7-helix transmembrane proteins"/>
    <property type="match status" value="1"/>
</dbReference>
<keyword evidence="7" id="KW-0675">Receptor</keyword>
<sequence>MVSLTYIGNQFTIYGGYLILLMGILGNGINILVFLSKNTYRTTPCTFYFLIASIHNIIYITLSIITRTMSIGYGIDPTRTSVIWCKIRQFLIVTVSLIALTCSCLATIDQFLVTSRSVNYRRCSNIKWAHQIVLIVIIIWCLHGIPVVLFRNISPMTNTCVNTNAIYGIYTSIYILGLLCAIPVLIMLIFGYLTYRNIRYTRMLAEQRIDRQFTKMVFIQVILVVICIVPYGINNTYNLITSNVLKDANRLDNENFALAILSFISYFYYAVC</sequence>
<feature type="transmembrane region" description="Helical" evidence="10">
    <location>
        <begin position="12"/>
        <end position="35"/>
    </location>
</feature>
<proteinExistence type="predicted"/>
<evidence type="ECO:0000256" key="10">
    <source>
        <dbReference type="SAM" id="Phobius"/>
    </source>
</evidence>
<gene>
    <name evidence="12" type="ORF">IZO911_LOCUS10272</name>
    <name evidence="13" type="ORF">KXQ929_LOCUS33224</name>
</gene>
<feature type="domain" description="G-protein coupled receptors family 1 profile" evidence="11">
    <location>
        <begin position="26"/>
        <end position="272"/>
    </location>
</feature>
<evidence type="ECO:0000256" key="3">
    <source>
        <dbReference type="ARBA" id="ARBA00022692"/>
    </source>
</evidence>
<feature type="transmembrane region" description="Helical" evidence="10">
    <location>
        <begin position="173"/>
        <end position="195"/>
    </location>
</feature>
<keyword evidence="5" id="KW-0297">G-protein coupled receptor</keyword>
<dbReference type="PANTHER" id="PTHR24246">
    <property type="entry name" value="OLFACTORY RECEPTOR AND ADENOSINE RECEPTOR"/>
    <property type="match status" value="1"/>
</dbReference>
<dbReference type="EMBL" id="CAJOBB010004201">
    <property type="protein sequence ID" value="CAF4078953.1"/>
    <property type="molecule type" value="Genomic_DNA"/>
</dbReference>
<dbReference type="EMBL" id="CAJNOE010000074">
    <property type="protein sequence ID" value="CAF0863763.1"/>
    <property type="molecule type" value="Genomic_DNA"/>
</dbReference>
<dbReference type="InterPro" id="IPR000276">
    <property type="entry name" value="GPCR_Rhodpsn"/>
</dbReference>
<keyword evidence="2" id="KW-1003">Cell membrane</keyword>
<dbReference type="GO" id="GO:0004930">
    <property type="term" value="F:G protein-coupled receptor activity"/>
    <property type="evidence" value="ECO:0007669"/>
    <property type="project" value="UniProtKB-KW"/>
</dbReference>
<evidence type="ECO:0000256" key="1">
    <source>
        <dbReference type="ARBA" id="ARBA00004651"/>
    </source>
</evidence>
<evidence type="ECO:0000313" key="13">
    <source>
        <dbReference type="EMBL" id="CAF4078953.1"/>
    </source>
</evidence>
<dbReference type="GO" id="GO:0005886">
    <property type="term" value="C:plasma membrane"/>
    <property type="evidence" value="ECO:0007669"/>
    <property type="project" value="UniProtKB-SubCell"/>
</dbReference>
<dbReference type="SUPFAM" id="SSF81321">
    <property type="entry name" value="Family A G protein-coupled receptor-like"/>
    <property type="match status" value="1"/>
</dbReference>
<protein>
    <recommendedName>
        <fullName evidence="11">G-protein coupled receptors family 1 profile domain-containing protein</fullName>
    </recommendedName>
</protein>
<evidence type="ECO:0000313" key="14">
    <source>
        <dbReference type="Proteomes" id="UP000663860"/>
    </source>
</evidence>
<evidence type="ECO:0000256" key="2">
    <source>
        <dbReference type="ARBA" id="ARBA00022475"/>
    </source>
</evidence>
<dbReference type="AlphaFoldDB" id="A0A813X9R9"/>
<feature type="transmembrane region" description="Helical" evidence="10">
    <location>
        <begin position="253"/>
        <end position="271"/>
    </location>
</feature>
<evidence type="ECO:0000256" key="7">
    <source>
        <dbReference type="ARBA" id="ARBA00023170"/>
    </source>
</evidence>
<reference evidence="12" key="1">
    <citation type="submission" date="2021-02" db="EMBL/GenBank/DDBJ databases">
        <authorList>
            <person name="Nowell W R."/>
        </authorList>
    </citation>
    <scope>NUCLEOTIDE SEQUENCE</scope>
</reference>